<dbReference type="AlphaFoldDB" id="A0A0B2A6T7"/>
<dbReference type="GO" id="GO:0016779">
    <property type="term" value="F:nucleotidyltransferase activity"/>
    <property type="evidence" value="ECO:0007669"/>
    <property type="project" value="UniProtKB-KW"/>
</dbReference>
<dbReference type="EMBL" id="JTDK01000010">
    <property type="protein sequence ID" value="KHK97493.1"/>
    <property type="molecule type" value="Genomic_DNA"/>
</dbReference>
<evidence type="ECO:0000313" key="2">
    <source>
        <dbReference type="Proteomes" id="UP000031030"/>
    </source>
</evidence>
<protein>
    <submittedName>
        <fullName evidence="1">Galactose-1-phosphate uridylyltransferase</fullName>
    </submittedName>
</protein>
<keyword evidence="1" id="KW-0808">Transferase</keyword>
<dbReference type="STRING" id="1348253.LK09_12140"/>
<evidence type="ECO:0000313" key="1">
    <source>
        <dbReference type="EMBL" id="KHK97493.1"/>
    </source>
</evidence>
<name>A0A0B2A6T7_9MICO</name>
<gene>
    <name evidence="1" type="ORF">LK09_12140</name>
</gene>
<organism evidence="1 2">
    <name type="scientific">Microbacterium mangrovi</name>
    <dbReference type="NCBI Taxonomy" id="1348253"/>
    <lineage>
        <taxon>Bacteria</taxon>
        <taxon>Bacillati</taxon>
        <taxon>Actinomycetota</taxon>
        <taxon>Actinomycetes</taxon>
        <taxon>Micrococcales</taxon>
        <taxon>Microbacteriaceae</taxon>
        <taxon>Microbacterium</taxon>
    </lineage>
</organism>
<sequence length="166" mass="18042">MAIEHEYFGLIETDNGSISWSDVVELGDQNVTIDLSAPFEADVEPAALDAAAMLVRALEGMDIAARNAMVSELDSRTSEVTEYILQQEDRLGDELEDFLVDISGDTPIDVIRSLQLVSLTVLLDEFDGDEPFAVLEYIIDADAPEEALLVNFGSDGTIQSIASADR</sequence>
<accession>A0A0B2A6T7</accession>
<keyword evidence="2" id="KW-1185">Reference proteome</keyword>
<keyword evidence="1" id="KW-0548">Nucleotidyltransferase</keyword>
<comment type="caution">
    <text evidence="1">The sequence shown here is derived from an EMBL/GenBank/DDBJ whole genome shotgun (WGS) entry which is preliminary data.</text>
</comment>
<proteinExistence type="predicted"/>
<reference evidence="1 2" key="1">
    <citation type="submission" date="2014-11" db="EMBL/GenBank/DDBJ databases">
        <title>Genome sequence of Microbacterium mangrovi MUSC 115(T).</title>
        <authorList>
            <person name="Lee L.-H."/>
        </authorList>
    </citation>
    <scope>NUCLEOTIDE SEQUENCE [LARGE SCALE GENOMIC DNA]</scope>
    <source>
        <strain evidence="1 2">MUSC 115</strain>
    </source>
</reference>
<dbReference type="Proteomes" id="UP000031030">
    <property type="component" value="Unassembled WGS sequence"/>
</dbReference>
<dbReference type="OrthoDB" id="5120701at2"/>
<dbReference type="RefSeq" id="WP_039399549.1">
    <property type="nucleotide sequence ID" value="NZ_JTDK01000010.1"/>
</dbReference>